<evidence type="ECO:0000313" key="5">
    <source>
        <dbReference type="Proteomes" id="UP001432027"/>
    </source>
</evidence>
<dbReference type="EMBL" id="BTSX01000002">
    <property type="protein sequence ID" value="GMS85816.1"/>
    <property type="molecule type" value="Genomic_DNA"/>
</dbReference>
<feature type="non-terminal residue" evidence="1">
    <location>
        <position position="1"/>
    </location>
</feature>
<reference evidence="1" key="1">
    <citation type="submission" date="2023-10" db="EMBL/GenBank/DDBJ databases">
        <title>Genome assembly of Pristionchus species.</title>
        <authorList>
            <person name="Yoshida K."/>
            <person name="Sommer R.J."/>
        </authorList>
    </citation>
    <scope>NUCLEOTIDE SEQUENCE</scope>
    <source>
        <strain evidence="1">RS0144</strain>
    </source>
</reference>
<evidence type="ECO:0000313" key="4">
    <source>
        <dbReference type="EMBL" id="GMS85816.1"/>
    </source>
</evidence>
<evidence type="ECO:0000313" key="3">
    <source>
        <dbReference type="EMBL" id="GMS85815.1"/>
    </source>
</evidence>
<evidence type="ECO:0000313" key="2">
    <source>
        <dbReference type="EMBL" id="GMS85814.1"/>
    </source>
</evidence>
<keyword evidence="5" id="KW-1185">Reference proteome</keyword>
<protein>
    <recommendedName>
        <fullName evidence="6">G protein-coupled receptor</fullName>
    </recommendedName>
</protein>
<dbReference type="AlphaFoldDB" id="A0AAV5SYW6"/>
<proteinExistence type="predicted"/>
<dbReference type="EMBL" id="BTSX01000002">
    <property type="protein sequence ID" value="GMS85814.1"/>
    <property type="molecule type" value="Genomic_DNA"/>
</dbReference>
<dbReference type="EMBL" id="BTSX01000002">
    <property type="protein sequence ID" value="GMS85813.1"/>
    <property type="molecule type" value="Genomic_DNA"/>
</dbReference>
<sequence>IFTNLYVFQLERNLSYFQFVSERCMCKKNMLQGTTTCILPISRLARLARLHQILHRSRGFQLLCLFVSGVDTSERKLMRGGSFCRAQSRSYPSSCQQ</sequence>
<accession>A0AAV5SYW6</accession>
<name>A0AAV5SYW6_9BILA</name>
<evidence type="ECO:0000313" key="1">
    <source>
        <dbReference type="EMBL" id="GMS85813.1"/>
    </source>
</evidence>
<evidence type="ECO:0008006" key="6">
    <source>
        <dbReference type="Google" id="ProtNLM"/>
    </source>
</evidence>
<dbReference type="EMBL" id="BTSX01000002">
    <property type="protein sequence ID" value="GMS85815.1"/>
    <property type="molecule type" value="Genomic_DNA"/>
</dbReference>
<comment type="caution">
    <text evidence="1">The sequence shown here is derived from an EMBL/GenBank/DDBJ whole genome shotgun (WGS) entry which is preliminary data.</text>
</comment>
<gene>
    <name evidence="1" type="ORF">PENTCL1PPCAC_7988</name>
    <name evidence="2" type="ORF">PENTCL1PPCAC_7989</name>
    <name evidence="3" type="ORF">PENTCL1PPCAC_7990</name>
    <name evidence="4" type="ORF">PENTCL1PPCAC_7991</name>
</gene>
<organism evidence="1 5">
    <name type="scientific">Pristionchus entomophagus</name>
    <dbReference type="NCBI Taxonomy" id="358040"/>
    <lineage>
        <taxon>Eukaryota</taxon>
        <taxon>Metazoa</taxon>
        <taxon>Ecdysozoa</taxon>
        <taxon>Nematoda</taxon>
        <taxon>Chromadorea</taxon>
        <taxon>Rhabditida</taxon>
        <taxon>Rhabditina</taxon>
        <taxon>Diplogasteromorpha</taxon>
        <taxon>Diplogasteroidea</taxon>
        <taxon>Neodiplogasteridae</taxon>
        <taxon>Pristionchus</taxon>
    </lineage>
</organism>
<dbReference type="Proteomes" id="UP001432027">
    <property type="component" value="Unassembled WGS sequence"/>
</dbReference>